<gene>
    <name evidence="1" type="ORF">BH720_07795</name>
</gene>
<organism evidence="1">
    <name type="scientific">Desertifilum tharense IPPAS B-1220</name>
    <dbReference type="NCBI Taxonomy" id="1781255"/>
    <lineage>
        <taxon>Bacteria</taxon>
        <taxon>Bacillati</taxon>
        <taxon>Cyanobacteriota</taxon>
        <taxon>Cyanophyceae</taxon>
        <taxon>Desertifilales</taxon>
        <taxon>Desertifilaceae</taxon>
        <taxon>Desertifilum</taxon>
    </lineage>
</organism>
<protein>
    <submittedName>
        <fullName evidence="1">Uncharacterized protein</fullName>
    </submittedName>
</protein>
<comment type="caution">
    <text evidence="1">The sequence shown here is derived from an EMBL/GenBank/DDBJ whole genome shotgun (WGS) entry which is preliminary data.</text>
</comment>
<reference evidence="1" key="1">
    <citation type="submission" date="2016-09" db="EMBL/GenBank/DDBJ databases">
        <title>Draft genome of thermotolerant cyanobacterium Desertifilum sp. strain IPPAS B-1220.</title>
        <authorList>
            <person name="Sinetova M.A."/>
            <person name="Bolakhan K."/>
            <person name="Zayadan B.K."/>
            <person name="Mironov K.S."/>
            <person name="Ustinova V."/>
            <person name="Kupriyanova E.V."/>
            <person name="Sidorov R.A."/>
            <person name="Skrypnik A.N."/>
            <person name="Gogoleva N.E."/>
            <person name="Gogolev Y.V."/>
            <person name="Los D.A."/>
        </authorList>
    </citation>
    <scope>NUCLEOTIDE SEQUENCE [LARGE SCALE GENOMIC DNA]</scope>
    <source>
        <strain evidence="1">IPPAS B-1220</strain>
    </source>
</reference>
<dbReference type="AlphaFoldDB" id="A0A1E5QMA6"/>
<evidence type="ECO:0000313" key="1">
    <source>
        <dbReference type="EMBL" id="OEJ75822.1"/>
    </source>
</evidence>
<proteinExistence type="predicted"/>
<dbReference type="OrthoDB" id="532749at2"/>
<dbReference type="RefSeq" id="WP_069966614.1">
    <property type="nucleotide sequence ID" value="NZ_CM124774.1"/>
</dbReference>
<dbReference type="EMBL" id="MJGC01000044">
    <property type="protein sequence ID" value="OEJ75822.1"/>
    <property type="molecule type" value="Genomic_DNA"/>
</dbReference>
<accession>A0A1E5QMA6</accession>
<name>A0A1E5QMA6_9CYAN</name>
<sequence>MSDLSLYTLAFASQGQTVAELVFQVCRTGTIDYHHRQLLQSFLLQEHLTEEDHTAIDRLLYAVRRGWLQIVD</sequence>